<sequence length="165" mass="19062">MAEHHHYDDGNGLARRGLPSRLKSAWRRIASAVTRPDDVVSPNDRLAHYTFWHYKGVVYEVDRHRTLRRGVPTMDFSLHRQEGDIHVEIAGYDFPIADGHEVTIVCARGLDVSVGHTICYINRNMRISTTMVSYLQRVAREAGSGRKRLEYELQRYMKTLEPRKG</sequence>
<keyword evidence="2" id="KW-1185">Reference proteome</keyword>
<dbReference type="EMBL" id="QFBC01000005">
    <property type="protein sequence ID" value="PWE55774.1"/>
    <property type="molecule type" value="Genomic_DNA"/>
</dbReference>
<reference evidence="1 2" key="1">
    <citation type="submission" date="2018-05" db="EMBL/GenBank/DDBJ databases">
        <title>The draft genome of strain NS-104.</title>
        <authorList>
            <person name="Hang P."/>
            <person name="Jiang J."/>
        </authorList>
    </citation>
    <scope>NUCLEOTIDE SEQUENCE [LARGE SCALE GENOMIC DNA]</scope>
    <source>
        <strain evidence="1 2">NS-104</strain>
    </source>
</reference>
<organism evidence="1 2">
    <name type="scientific">Metarhizobium album</name>
    <dbReference type="NCBI Taxonomy" id="2182425"/>
    <lineage>
        <taxon>Bacteria</taxon>
        <taxon>Pseudomonadati</taxon>
        <taxon>Pseudomonadota</taxon>
        <taxon>Alphaproteobacteria</taxon>
        <taxon>Hyphomicrobiales</taxon>
        <taxon>Rhizobiaceae</taxon>
        <taxon>Metarhizobium</taxon>
    </lineage>
</organism>
<evidence type="ECO:0000313" key="1">
    <source>
        <dbReference type="EMBL" id="PWE55774.1"/>
    </source>
</evidence>
<accession>A0A2U2DR42</accession>
<dbReference type="Proteomes" id="UP000245252">
    <property type="component" value="Unassembled WGS sequence"/>
</dbReference>
<dbReference type="AlphaFoldDB" id="A0A2U2DR42"/>
<protein>
    <submittedName>
        <fullName evidence="1">Uncharacterized protein</fullName>
    </submittedName>
</protein>
<comment type="caution">
    <text evidence="1">The sequence shown here is derived from an EMBL/GenBank/DDBJ whole genome shotgun (WGS) entry which is preliminary data.</text>
</comment>
<evidence type="ECO:0000313" key="2">
    <source>
        <dbReference type="Proteomes" id="UP000245252"/>
    </source>
</evidence>
<gene>
    <name evidence="1" type="ORF">DEM27_13965</name>
</gene>
<proteinExistence type="predicted"/>
<dbReference type="RefSeq" id="WP_109458852.1">
    <property type="nucleotide sequence ID" value="NZ_QFBC01000005.1"/>
</dbReference>
<name>A0A2U2DR42_9HYPH</name>